<name>A0ABN9R446_9DINO</name>
<proteinExistence type="predicted"/>
<evidence type="ECO:0000313" key="2">
    <source>
        <dbReference type="Proteomes" id="UP001189429"/>
    </source>
</evidence>
<dbReference type="EMBL" id="CAUYUJ010004969">
    <property type="protein sequence ID" value="CAK0811740.1"/>
    <property type="molecule type" value="Genomic_DNA"/>
</dbReference>
<dbReference type="Proteomes" id="UP001189429">
    <property type="component" value="Unassembled WGS sequence"/>
</dbReference>
<gene>
    <name evidence="1" type="ORF">PCOR1329_LOCUS16246</name>
</gene>
<reference evidence="1" key="1">
    <citation type="submission" date="2023-10" db="EMBL/GenBank/DDBJ databases">
        <authorList>
            <person name="Chen Y."/>
            <person name="Shah S."/>
            <person name="Dougan E. K."/>
            <person name="Thang M."/>
            <person name="Chan C."/>
        </authorList>
    </citation>
    <scope>NUCLEOTIDE SEQUENCE [LARGE SCALE GENOMIC DNA]</scope>
</reference>
<evidence type="ECO:0008006" key="3">
    <source>
        <dbReference type="Google" id="ProtNLM"/>
    </source>
</evidence>
<accession>A0ABN9R446</accession>
<keyword evidence="2" id="KW-1185">Reference proteome</keyword>
<comment type="caution">
    <text evidence="1">The sequence shown here is derived from an EMBL/GenBank/DDBJ whole genome shotgun (WGS) entry which is preliminary data.</text>
</comment>
<sequence>MLYVVGPKGQGAPGGGGPTVAGRGEFLDGVEAMAHNAVLAVAGYNDSEEVHRGALPVVEALQFCLVSGGVYRHPDASKLDVAAATVRGLRLGASEGPAGGSLPVVRFAYDEGVFERAVLADGSQ</sequence>
<organism evidence="1 2">
    <name type="scientific">Prorocentrum cordatum</name>
    <dbReference type="NCBI Taxonomy" id="2364126"/>
    <lineage>
        <taxon>Eukaryota</taxon>
        <taxon>Sar</taxon>
        <taxon>Alveolata</taxon>
        <taxon>Dinophyceae</taxon>
        <taxon>Prorocentrales</taxon>
        <taxon>Prorocentraceae</taxon>
        <taxon>Prorocentrum</taxon>
    </lineage>
</organism>
<evidence type="ECO:0000313" key="1">
    <source>
        <dbReference type="EMBL" id="CAK0811740.1"/>
    </source>
</evidence>
<protein>
    <recommendedName>
        <fullName evidence="3">Subtilisin</fullName>
    </recommendedName>
</protein>